<dbReference type="EMBL" id="PDJD01000001">
    <property type="protein sequence ID" value="PFG19997.1"/>
    <property type="molecule type" value="Genomic_DNA"/>
</dbReference>
<sequence>MEAFRRTRSGFVTRMDANERTIIARVVADVAELLGFETPGPQQRTQDEGSPTDPAAQARESEEHADRMRRLAREVDAAFTAGESRGRSEGVSDDLPADPALARLLPDGSEDPEIADSLRDLTQETVRDAKGTRLQRVWGDLVGTGGLITVPAEGAMDWAGALTDVRLVLAERLGITDEGSVAAVEELAAGSPDDLTRALATLYVALSWLQESLVEAMLEELPDGA</sequence>
<dbReference type="Proteomes" id="UP000224915">
    <property type="component" value="Unassembled WGS sequence"/>
</dbReference>
<feature type="compositionally biased region" description="Basic and acidic residues" evidence="1">
    <location>
        <begin position="59"/>
        <end position="68"/>
    </location>
</feature>
<dbReference type="Pfam" id="PF09438">
    <property type="entry name" value="DUF2017"/>
    <property type="match status" value="1"/>
</dbReference>
<proteinExistence type="predicted"/>
<evidence type="ECO:0000313" key="3">
    <source>
        <dbReference type="Proteomes" id="UP000224915"/>
    </source>
</evidence>
<organism evidence="2 3">
    <name type="scientific">Serinibacter salmoneus</name>
    <dbReference type="NCBI Taxonomy" id="556530"/>
    <lineage>
        <taxon>Bacteria</taxon>
        <taxon>Bacillati</taxon>
        <taxon>Actinomycetota</taxon>
        <taxon>Actinomycetes</taxon>
        <taxon>Micrococcales</taxon>
        <taxon>Beutenbergiaceae</taxon>
        <taxon>Serinibacter</taxon>
    </lineage>
</organism>
<feature type="region of interest" description="Disordered" evidence="1">
    <location>
        <begin position="80"/>
        <end position="114"/>
    </location>
</feature>
<evidence type="ECO:0000313" key="2">
    <source>
        <dbReference type="EMBL" id="PFG19997.1"/>
    </source>
</evidence>
<dbReference type="RefSeq" id="WP_098469041.1">
    <property type="nucleotide sequence ID" value="NZ_PDJD01000001.1"/>
</dbReference>
<comment type="caution">
    <text evidence="2">The sequence shown here is derived from an EMBL/GenBank/DDBJ whole genome shotgun (WGS) entry which is preliminary data.</text>
</comment>
<feature type="region of interest" description="Disordered" evidence="1">
    <location>
        <begin position="37"/>
        <end position="68"/>
    </location>
</feature>
<dbReference type="InterPro" id="IPR018561">
    <property type="entry name" value="AosR"/>
</dbReference>
<evidence type="ECO:0000256" key="1">
    <source>
        <dbReference type="SAM" id="MobiDB-lite"/>
    </source>
</evidence>
<reference evidence="2 3" key="1">
    <citation type="submission" date="2017-10" db="EMBL/GenBank/DDBJ databases">
        <title>Sequencing the genomes of 1000 actinobacteria strains.</title>
        <authorList>
            <person name="Klenk H.-P."/>
        </authorList>
    </citation>
    <scope>NUCLEOTIDE SEQUENCE [LARGE SCALE GENOMIC DNA]</scope>
    <source>
        <strain evidence="2 3">DSM 21801</strain>
    </source>
</reference>
<accession>A0A2A9CZY2</accession>
<keyword evidence="3" id="KW-1185">Reference proteome</keyword>
<name>A0A2A9CZY2_9MICO</name>
<gene>
    <name evidence="2" type="ORF">ATL40_1580</name>
</gene>
<dbReference type="OrthoDB" id="3268479at2"/>
<dbReference type="AlphaFoldDB" id="A0A2A9CZY2"/>
<feature type="compositionally biased region" description="Low complexity" evidence="1">
    <location>
        <begin position="97"/>
        <end position="107"/>
    </location>
</feature>
<protein>
    <submittedName>
        <fullName evidence="2">Uncharacterized protein DUF2017</fullName>
    </submittedName>
</protein>